<dbReference type="InterPro" id="IPR036010">
    <property type="entry name" value="2Fe-2S_ferredoxin-like_sf"/>
</dbReference>
<evidence type="ECO:0000256" key="2">
    <source>
        <dbReference type="ARBA" id="ARBA00022714"/>
    </source>
</evidence>
<dbReference type="CDD" id="cd00207">
    <property type="entry name" value="fer2"/>
    <property type="match status" value="1"/>
</dbReference>
<dbReference type="GO" id="GO:0009055">
    <property type="term" value="F:electron transfer activity"/>
    <property type="evidence" value="ECO:0007669"/>
    <property type="project" value="TreeGrafter"/>
</dbReference>
<sequence length="106" mass="11561">MPTVTFVEHDGTEHTVQGDLQRSLMQVAVDNCVPGILGDCGGSCSCATCHAYIDERWANALPTMTETEVFMLDGAQERRESSRLCCQVRLTSAMEGIVVRLPVEQG</sequence>
<evidence type="ECO:0000313" key="9">
    <source>
        <dbReference type="Proteomes" id="UP000255165"/>
    </source>
</evidence>
<evidence type="ECO:0000256" key="1">
    <source>
        <dbReference type="ARBA" id="ARBA00010914"/>
    </source>
</evidence>
<comment type="cofactor">
    <cofactor evidence="6">
        <name>[2Fe-2S] cluster</name>
        <dbReference type="ChEBI" id="CHEBI:190135"/>
    </cofactor>
</comment>
<dbReference type="InterPro" id="IPR012675">
    <property type="entry name" value="Beta-grasp_dom_sf"/>
</dbReference>
<dbReference type="PRINTS" id="PR00355">
    <property type="entry name" value="ADRENODOXIN"/>
</dbReference>
<dbReference type="PANTHER" id="PTHR23426:SF65">
    <property type="entry name" value="FERREDOXIN-2, MITOCHONDRIAL"/>
    <property type="match status" value="1"/>
</dbReference>
<dbReference type="SUPFAM" id="SSF54292">
    <property type="entry name" value="2Fe-2S ferredoxin-like"/>
    <property type="match status" value="1"/>
</dbReference>
<dbReference type="Proteomes" id="UP000255165">
    <property type="component" value="Unassembled WGS sequence"/>
</dbReference>
<evidence type="ECO:0000256" key="6">
    <source>
        <dbReference type="ARBA" id="ARBA00034078"/>
    </source>
</evidence>
<evidence type="ECO:0000313" key="8">
    <source>
        <dbReference type="EMBL" id="RDK05856.1"/>
    </source>
</evidence>
<dbReference type="InterPro" id="IPR018298">
    <property type="entry name" value="Adrenodoxin_Fe-S_BS"/>
</dbReference>
<protein>
    <submittedName>
        <fullName evidence="8">(2Fe-2S)-binding protein</fullName>
    </submittedName>
</protein>
<dbReference type="Pfam" id="PF00111">
    <property type="entry name" value="Fer2"/>
    <property type="match status" value="1"/>
</dbReference>
<dbReference type="Gene3D" id="3.10.20.30">
    <property type="match status" value="1"/>
</dbReference>
<dbReference type="InterPro" id="IPR001055">
    <property type="entry name" value="Adrenodoxin-like"/>
</dbReference>
<comment type="similarity">
    <text evidence="1">Belongs to the adrenodoxin/putidaredoxin family.</text>
</comment>
<keyword evidence="3" id="KW-0479">Metal-binding</keyword>
<evidence type="ECO:0000256" key="5">
    <source>
        <dbReference type="ARBA" id="ARBA00023014"/>
    </source>
</evidence>
<reference evidence="9" key="1">
    <citation type="submission" date="2018-06" db="EMBL/GenBank/DDBJ databases">
        <authorList>
            <person name="Feng T."/>
            <person name="Jeon C.O."/>
        </authorList>
    </citation>
    <scope>NUCLEOTIDE SEQUENCE [LARGE SCALE GENOMIC DNA]</scope>
    <source>
        <strain evidence="9">S23</strain>
    </source>
</reference>
<keyword evidence="9" id="KW-1185">Reference proteome</keyword>
<dbReference type="GO" id="GO:0051537">
    <property type="term" value="F:2 iron, 2 sulfur cluster binding"/>
    <property type="evidence" value="ECO:0007669"/>
    <property type="project" value="UniProtKB-KW"/>
</dbReference>
<dbReference type="PROSITE" id="PS51085">
    <property type="entry name" value="2FE2S_FER_2"/>
    <property type="match status" value="1"/>
</dbReference>
<keyword evidence="2" id="KW-0001">2Fe-2S</keyword>
<name>A0A370NJW5_9BURK</name>
<dbReference type="RefSeq" id="WP_115215710.1">
    <property type="nucleotide sequence ID" value="NZ_QKWJ01000080.1"/>
</dbReference>
<dbReference type="InterPro" id="IPR001041">
    <property type="entry name" value="2Fe-2S_ferredoxin-type"/>
</dbReference>
<dbReference type="EMBL" id="QKWJ01000080">
    <property type="protein sequence ID" value="RDK05856.1"/>
    <property type="molecule type" value="Genomic_DNA"/>
</dbReference>
<comment type="caution">
    <text evidence="8">The sequence shown here is derived from an EMBL/GenBank/DDBJ whole genome shotgun (WGS) entry which is preliminary data.</text>
</comment>
<dbReference type="GO" id="GO:0046872">
    <property type="term" value="F:metal ion binding"/>
    <property type="evidence" value="ECO:0007669"/>
    <property type="project" value="UniProtKB-KW"/>
</dbReference>
<evidence type="ECO:0000256" key="3">
    <source>
        <dbReference type="ARBA" id="ARBA00022723"/>
    </source>
</evidence>
<dbReference type="PROSITE" id="PS00814">
    <property type="entry name" value="ADX"/>
    <property type="match status" value="1"/>
</dbReference>
<organism evidence="8 9">
    <name type="scientific">Cupriavidus lacunae</name>
    <dbReference type="NCBI Taxonomy" id="2666307"/>
    <lineage>
        <taxon>Bacteria</taxon>
        <taxon>Pseudomonadati</taxon>
        <taxon>Pseudomonadota</taxon>
        <taxon>Betaproteobacteria</taxon>
        <taxon>Burkholderiales</taxon>
        <taxon>Burkholderiaceae</taxon>
        <taxon>Cupriavidus</taxon>
    </lineage>
</organism>
<dbReference type="AlphaFoldDB" id="A0A370NJW5"/>
<evidence type="ECO:0000259" key="7">
    <source>
        <dbReference type="PROSITE" id="PS51085"/>
    </source>
</evidence>
<proteinExistence type="inferred from homology"/>
<gene>
    <name evidence="8" type="ORF">DN412_34695</name>
</gene>
<dbReference type="PANTHER" id="PTHR23426">
    <property type="entry name" value="FERREDOXIN/ADRENODOXIN"/>
    <property type="match status" value="1"/>
</dbReference>
<dbReference type="GO" id="GO:0140647">
    <property type="term" value="P:P450-containing electron transport chain"/>
    <property type="evidence" value="ECO:0007669"/>
    <property type="project" value="InterPro"/>
</dbReference>
<evidence type="ECO:0000256" key="4">
    <source>
        <dbReference type="ARBA" id="ARBA00023004"/>
    </source>
</evidence>
<keyword evidence="4" id="KW-0408">Iron</keyword>
<feature type="domain" description="2Fe-2S ferredoxin-type" evidence="7">
    <location>
        <begin position="2"/>
        <end position="105"/>
    </location>
</feature>
<accession>A0A370NJW5</accession>
<keyword evidence="5" id="KW-0411">Iron-sulfur</keyword>